<feature type="transmembrane region" description="Helical" evidence="1">
    <location>
        <begin position="82"/>
        <end position="102"/>
    </location>
</feature>
<dbReference type="InterPro" id="IPR000160">
    <property type="entry name" value="GGDEF_dom"/>
</dbReference>
<keyword evidence="1" id="KW-0472">Membrane</keyword>
<reference evidence="4 5" key="1">
    <citation type="submission" date="2016-11" db="EMBL/GenBank/DDBJ databases">
        <authorList>
            <person name="Varghese N."/>
            <person name="Submissions S."/>
        </authorList>
    </citation>
    <scope>NUCLEOTIDE SEQUENCE [LARGE SCALE GENOMIC DNA]</scope>
    <source>
        <strain evidence="4 5">DSM 19027</strain>
    </source>
</reference>
<dbReference type="InterPro" id="IPR043128">
    <property type="entry name" value="Rev_trsase/Diguanyl_cyclase"/>
</dbReference>
<dbReference type="GO" id="GO:0005886">
    <property type="term" value="C:plasma membrane"/>
    <property type="evidence" value="ECO:0007669"/>
    <property type="project" value="TreeGrafter"/>
</dbReference>
<accession>A0A1M6FSA9</accession>
<sequence length="397" mass="44773">MRKFMTALIPFAVILLAWITVSQAASFNDAVHAVIVVLPFMIAFMALFMSVWYKNSRFFFLTVFMLIAYIMLNIAAAREAMLVEAVTEISILIPINMIWLAFIHERGIITSYGANKAIIIGIQFVWVLINVLGKSNDTSVGLVNPDQTMPIPAPAIVLYVLAIGFLMLNYILKIQYVYMVFISILLATYISLHFAHRPVTLAIFTSSVFIIVVSALFEVSYSLAFYDTLTGVLSRRAFEQELAKLGRQYCIAMVDIDHFKRVNDTYGHDVGDEVLKMVSSILKKLSYRARTFRYGGEEFAIIFPGQELDEVVPVLERVRKAVERRPFILRAEDRPKKKPEVITGSSAGRGQLNITVSIGVAEKTENLKTPMDVVKRADEALYRSKSNGRNRVSIWSN</sequence>
<dbReference type="GO" id="GO:0043709">
    <property type="term" value="P:cell adhesion involved in single-species biofilm formation"/>
    <property type="evidence" value="ECO:0007669"/>
    <property type="project" value="TreeGrafter"/>
</dbReference>
<dbReference type="AlphaFoldDB" id="A0A1M6FSA9"/>
<evidence type="ECO:0000313" key="5">
    <source>
        <dbReference type="Proteomes" id="UP000324781"/>
    </source>
</evidence>
<dbReference type="FunFam" id="3.30.70.270:FF:000001">
    <property type="entry name" value="Diguanylate cyclase domain protein"/>
    <property type="match status" value="1"/>
</dbReference>
<dbReference type="InterPro" id="IPR050469">
    <property type="entry name" value="Diguanylate_Cyclase"/>
</dbReference>
<dbReference type="RefSeq" id="WP_149678567.1">
    <property type="nucleotide sequence ID" value="NZ_FQZP01000019.1"/>
</dbReference>
<feature type="transmembrane region" description="Helical" evidence="1">
    <location>
        <begin position="114"/>
        <end position="133"/>
    </location>
</feature>
<dbReference type="SMART" id="SM00267">
    <property type="entry name" value="GGDEF"/>
    <property type="match status" value="1"/>
</dbReference>
<feature type="transmembrane region" description="Helical" evidence="1">
    <location>
        <begin position="34"/>
        <end position="53"/>
    </location>
</feature>
<proteinExistence type="predicted"/>
<evidence type="ECO:0000256" key="2">
    <source>
        <dbReference type="SAM" id="SignalP"/>
    </source>
</evidence>
<dbReference type="NCBIfam" id="TIGR00254">
    <property type="entry name" value="GGDEF"/>
    <property type="match status" value="1"/>
</dbReference>
<evidence type="ECO:0000313" key="4">
    <source>
        <dbReference type="EMBL" id="SHJ00572.1"/>
    </source>
</evidence>
<evidence type="ECO:0000259" key="3">
    <source>
        <dbReference type="PROSITE" id="PS50887"/>
    </source>
</evidence>
<dbReference type="PANTHER" id="PTHR45138">
    <property type="entry name" value="REGULATORY COMPONENTS OF SENSORY TRANSDUCTION SYSTEM"/>
    <property type="match status" value="1"/>
</dbReference>
<keyword evidence="1" id="KW-1133">Transmembrane helix</keyword>
<dbReference type="EMBL" id="FQZP01000019">
    <property type="protein sequence ID" value="SHJ00572.1"/>
    <property type="molecule type" value="Genomic_DNA"/>
</dbReference>
<feature type="signal peptide" evidence="2">
    <location>
        <begin position="1"/>
        <end position="24"/>
    </location>
</feature>
<feature type="transmembrane region" description="Helical" evidence="1">
    <location>
        <begin position="58"/>
        <end position="76"/>
    </location>
</feature>
<dbReference type="Pfam" id="PF00990">
    <property type="entry name" value="GGDEF"/>
    <property type="match status" value="1"/>
</dbReference>
<evidence type="ECO:0000256" key="1">
    <source>
        <dbReference type="SAM" id="Phobius"/>
    </source>
</evidence>
<gene>
    <name evidence="4" type="ORF">SAMN05444373_101912</name>
</gene>
<protein>
    <submittedName>
        <fullName evidence="4">Diguanylate cyclase (GGDEF) domain-containing protein</fullName>
    </submittedName>
</protein>
<organism evidence="4 5">
    <name type="scientific">Thermoclostridium caenicola</name>
    <dbReference type="NCBI Taxonomy" id="659425"/>
    <lineage>
        <taxon>Bacteria</taxon>
        <taxon>Bacillati</taxon>
        <taxon>Bacillota</taxon>
        <taxon>Clostridia</taxon>
        <taxon>Eubacteriales</taxon>
        <taxon>Oscillospiraceae</taxon>
        <taxon>Thermoclostridium</taxon>
    </lineage>
</organism>
<keyword evidence="2" id="KW-0732">Signal</keyword>
<feature type="transmembrane region" description="Helical" evidence="1">
    <location>
        <begin position="201"/>
        <end position="226"/>
    </location>
</feature>
<dbReference type="PROSITE" id="PS50887">
    <property type="entry name" value="GGDEF"/>
    <property type="match status" value="1"/>
</dbReference>
<dbReference type="CDD" id="cd01949">
    <property type="entry name" value="GGDEF"/>
    <property type="match status" value="1"/>
</dbReference>
<dbReference type="OrthoDB" id="9805474at2"/>
<dbReference type="Proteomes" id="UP000324781">
    <property type="component" value="Unassembled WGS sequence"/>
</dbReference>
<feature type="transmembrane region" description="Helical" evidence="1">
    <location>
        <begin position="153"/>
        <end position="171"/>
    </location>
</feature>
<dbReference type="SUPFAM" id="SSF55073">
    <property type="entry name" value="Nucleotide cyclase"/>
    <property type="match status" value="1"/>
</dbReference>
<keyword evidence="5" id="KW-1185">Reference proteome</keyword>
<dbReference type="GO" id="GO:0052621">
    <property type="term" value="F:diguanylate cyclase activity"/>
    <property type="evidence" value="ECO:0007669"/>
    <property type="project" value="TreeGrafter"/>
</dbReference>
<dbReference type="GO" id="GO:1902201">
    <property type="term" value="P:negative regulation of bacterial-type flagellum-dependent cell motility"/>
    <property type="evidence" value="ECO:0007669"/>
    <property type="project" value="TreeGrafter"/>
</dbReference>
<feature type="domain" description="GGDEF" evidence="3">
    <location>
        <begin position="247"/>
        <end position="397"/>
    </location>
</feature>
<keyword evidence="1" id="KW-0812">Transmembrane</keyword>
<dbReference type="Gene3D" id="3.30.70.270">
    <property type="match status" value="1"/>
</dbReference>
<feature type="chain" id="PRO_5012477655" evidence="2">
    <location>
        <begin position="25"/>
        <end position="397"/>
    </location>
</feature>
<dbReference type="PANTHER" id="PTHR45138:SF9">
    <property type="entry name" value="DIGUANYLATE CYCLASE DGCM-RELATED"/>
    <property type="match status" value="1"/>
</dbReference>
<name>A0A1M6FSA9_9FIRM</name>
<dbReference type="InterPro" id="IPR029787">
    <property type="entry name" value="Nucleotide_cyclase"/>
</dbReference>
<feature type="transmembrane region" description="Helical" evidence="1">
    <location>
        <begin position="176"/>
        <end position="195"/>
    </location>
</feature>